<proteinExistence type="predicted"/>
<dbReference type="InterPro" id="IPR041375">
    <property type="entry name" value="VapC45_PIN-like"/>
</dbReference>
<sequence length="108" mass="12420">MNFLFDNNLPPAWAATMAVASIRRFTSTALGKVVQLRERFPANTKDLEWLELLGREKNWSRRMPWRPPHWKYRGVFRVDFGSYRSISAPSIVGFDMSDAAPAHQAGPR</sequence>
<dbReference type="Proteomes" id="UP000595231">
    <property type="component" value="Chromosome"/>
</dbReference>
<gene>
    <name evidence="2" type="ORF">I6I07_27940</name>
</gene>
<evidence type="ECO:0000313" key="3">
    <source>
        <dbReference type="Proteomes" id="UP000595231"/>
    </source>
</evidence>
<protein>
    <recommendedName>
        <fullName evidence="1">VapC45 PIN like domain-containing protein</fullName>
    </recommendedName>
</protein>
<accession>A0A7T4B2C6</accession>
<feature type="domain" description="VapC45 PIN like" evidence="1">
    <location>
        <begin position="1"/>
        <end position="60"/>
    </location>
</feature>
<evidence type="ECO:0000259" key="1">
    <source>
        <dbReference type="Pfam" id="PF18478"/>
    </source>
</evidence>
<dbReference type="EMBL" id="CP065997">
    <property type="protein sequence ID" value="QQB34382.1"/>
    <property type="molecule type" value="Genomic_DNA"/>
</dbReference>
<organism evidence="2 3">
    <name type="scientific">Achromobacter deleyi</name>
    <dbReference type="NCBI Taxonomy" id="1353891"/>
    <lineage>
        <taxon>Bacteria</taxon>
        <taxon>Pseudomonadati</taxon>
        <taxon>Pseudomonadota</taxon>
        <taxon>Betaproteobacteria</taxon>
        <taxon>Burkholderiales</taxon>
        <taxon>Alcaligenaceae</taxon>
        <taxon>Achromobacter</taxon>
    </lineage>
</organism>
<evidence type="ECO:0000313" key="2">
    <source>
        <dbReference type="EMBL" id="QQB34382.1"/>
    </source>
</evidence>
<dbReference type="RefSeq" id="WP_198484559.1">
    <property type="nucleotide sequence ID" value="NZ_CP065997.1"/>
</dbReference>
<dbReference type="AlphaFoldDB" id="A0A7T4B2C6"/>
<reference evidence="2 3" key="1">
    <citation type="submission" date="2020-12" db="EMBL/GenBank/DDBJ databases">
        <title>FDA dAtabase for Regulatory Grade micrObial Sequences (FDA-ARGOS): Supporting development and validation of Infectious Disease Dx tests.</title>
        <authorList>
            <person name="Sproer C."/>
            <person name="Gronow S."/>
            <person name="Severitt S."/>
            <person name="Schroder I."/>
            <person name="Tallon L."/>
            <person name="Sadzewicz L."/>
            <person name="Zhao X."/>
            <person name="Boylan J."/>
            <person name="Ott S."/>
            <person name="Bowen H."/>
            <person name="Vavikolanu K."/>
            <person name="Mehta A."/>
            <person name="Aluvathingal J."/>
            <person name="Nadendla S."/>
            <person name="Lowell S."/>
            <person name="Myers T."/>
            <person name="Yan Y."/>
            <person name="Sichtig H."/>
        </authorList>
    </citation>
    <scope>NUCLEOTIDE SEQUENCE [LARGE SCALE GENOMIC DNA]</scope>
    <source>
        <strain evidence="2 3">FDAARGOS_1050</strain>
    </source>
</reference>
<name>A0A7T4B2C6_9BURK</name>
<dbReference type="Pfam" id="PF18478">
    <property type="entry name" value="PIN_10"/>
    <property type="match status" value="1"/>
</dbReference>